<evidence type="ECO:0000313" key="2">
    <source>
        <dbReference type="Proteomes" id="UP000778262"/>
    </source>
</evidence>
<name>A0A9Q4T3A7_9ENTR</name>
<gene>
    <name evidence="1" type="ORF">EHJ13_12155</name>
</gene>
<sequence>MRKTWFEHTDCTCAEADELMAQYRKRGVKVERFLSADCRKFIVRAELPESFSEPRPSRTYQQRIWG</sequence>
<protein>
    <recommendedName>
        <fullName evidence="3">Phage protein</fullName>
    </recommendedName>
</protein>
<comment type="caution">
    <text evidence="1">The sequence shown here is derived from an EMBL/GenBank/DDBJ whole genome shotgun (WGS) entry which is preliminary data.</text>
</comment>
<proteinExistence type="predicted"/>
<dbReference type="AlphaFoldDB" id="A0A9Q4T3A7"/>
<evidence type="ECO:0008006" key="3">
    <source>
        <dbReference type="Google" id="ProtNLM"/>
    </source>
</evidence>
<reference evidence="1" key="1">
    <citation type="submission" date="2018-11" db="EMBL/GenBank/DDBJ databases">
        <title>Genomics analysis of Putative Virulence Factors on Adhesion and Cytotoxicity for Cronobacter spp.</title>
        <authorList>
            <person name="Cui J."/>
        </authorList>
    </citation>
    <scope>NUCLEOTIDE SEQUENCE</scope>
    <source>
        <strain evidence="1">SD69</strain>
    </source>
</reference>
<dbReference type="Proteomes" id="UP000778262">
    <property type="component" value="Unassembled WGS sequence"/>
</dbReference>
<organism evidence="1 2">
    <name type="scientific">Cronobacter dublinensis</name>
    <dbReference type="NCBI Taxonomy" id="413497"/>
    <lineage>
        <taxon>Bacteria</taxon>
        <taxon>Pseudomonadati</taxon>
        <taxon>Pseudomonadota</taxon>
        <taxon>Gammaproteobacteria</taxon>
        <taxon>Enterobacterales</taxon>
        <taxon>Enterobacteriaceae</taxon>
        <taxon>Cronobacter</taxon>
    </lineage>
</organism>
<evidence type="ECO:0000313" key="1">
    <source>
        <dbReference type="EMBL" id="NCH88183.1"/>
    </source>
</evidence>
<dbReference type="RefSeq" id="WP_097566026.1">
    <property type="nucleotide sequence ID" value="NZ_JBLYVX010000006.1"/>
</dbReference>
<accession>A0A9Q4T3A7</accession>
<dbReference type="EMBL" id="RPBY01000004">
    <property type="protein sequence ID" value="NCH88183.1"/>
    <property type="molecule type" value="Genomic_DNA"/>
</dbReference>